<protein>
    <submittedName>
        <fullName evidence="1">Uncharacterized protein</fullName>
    </submittedName>
</protein>
<evidence type="ECO:0000313" key="2">
    <source>
        <dbReference type="Proteomes" id="UP000233526"/>
    </source>
</evidence>
<reference evidence="1 2" key="1">
    <citation type="journal article" date="2017" name="Front. Microbiol.">
        <title>Strong Genomic and Phenotypic Heterogeneity in the Aeromonas sobria Species Complex.</title>
        <authorList>
            <person name="Gauthier J."/>
            <person name="Vincent A.T."/>
            <person name="Charette S.J."/>
            <person name="Derome N."/>
        </authorList>
    </citation>
    <scope>NUCLEOTIDE SEQUENCE [LARGE SCALE GENOMIC DNA]</scope>
    <source>
        <strain evidence="1 2">JF2635</strain>
    </source>
</reference>
<comment type="caution">
    <text evidence="1">The sequence shown here is derived from an EMBL/GenBank/DDBJ whole genome shotgun (WGS) entry which is preliminary data.</text>
</comment>
<proteinExistence type="predicted"/>
<accession>A0A2N3IXT5</accession>
<dbReference type="Proteomes" id="UP000233526">
    <property type="component" value="Unassembled WGS sequence"/>
</dbReference>
<dbReference type="EMBL" id="LJZX01000037">
    <property type="protein sequence ID" value="PKQ77606.1"/>
    <property type="molecule type" value="Genomic_DNA"/>
</dbReference>
<gene>
    <name evidence="1" type="ORF">AOX56_16615</name>
</gene>
<dbReference type="AlphaFoldDB" id="A0A2N3IXT5"/>
<sequence length="492" mass="55669">MQHRQDFFTETPLAELLKQPAPQVDSLFPAVTKKFNSFSEILEAHDIVLNEMSARELELDKQLSKIEEDVKVGSECDKWDYLFAASSGVLAGLIDSFFVGSPSDSSLLTKADSIMDSLVENFAKLNGWKGPKNGSNSTKSAIAFLERTFKVSYDHQHGKIVNDFMRMTPSNHHLKSLAHSPSPIGLIFSIIDQFRGTATFIDNGQLITVTAESKLQGNTVLSKIFCAFINWIGHIMSDISGSSGGKSRGTGVPIPFYELLQIINIGSFEHKGEKLSFADISVKVFEQGYDARFGMVQAVPVFMVELFTRVFCIIRNRYQHGHSWSECLDFIKLDTNTRLRKMLLIGHGTLCLIDAGDAFIRNPECNWVGFFSRMNFVAWMRFSYLGVRHAYSILNCDIEIYRFKLRANAHNKHVDDVRNISNKFFTENNDKIKVYFIEQRAVLDGLLSKFEHDIEAKDYQAATNTLNNIGAEFKFESKFSSLDDFESFMMGD</sequence>
<organism evidence="1 2">
    <name type="scientific">Aeromonas sobria</name>
    <dbReference type="NCBI Taxonomy" id="646"/>
    <lineage>
        <taxon>Bacteria</taxon>
        <taxon>Pseudomonadati</taxon>
        <taxon>Pseudomonadota</taxon>
        <taxon>Gammaproteobacteria</taxon>
        <taxon>Aeromonadales</taxon>
        <taxon>Aeromonadaceae</taxon>
        <taxon>Aeromonas</taxon>
    </lineage>
</organism>
<dbReference type="RefSeq" id="WP_101318321.1">
    <property type="nucleotide sequence ID" value="NZ_CAWNSS010000037.1"/>
</dbReference>
<name>A0A2N3IXT5_AERSO</name>
<evidence type="ECO:0000313" key="1">
    <source>
        <dbReference type="EMBL" id="PKQ77606.1"/>
    </source>
</evidence>